<dbReference type="PRINTS" id="PR00195">
    <property type="entry name" value="DYNAMIN"/>
</dbReference>
<evidence type="ECO:0000313" key="6">
    <source>
        <dbReference type="EMBL" id="CAP93078.1"/>
    </source>
</evidence>
<dbReference type="OMA" id="MDRTKSE"/>
<dbReference type="eggNOG" id="KOG0446">
    <property type="taxonomic scope" value="Eukaryota"/>
</dbReference>
<dbReference type="AlphaFoldDB" id="B6H869"/>
<dbReference type="InterPro" id="IPR027417">
    <property type="entry name" value="P-loop_NTPase"/>
</dbReference>
<dbReference type="PROSITE" id="PS51718">
    <property type="entry name" value="G_DYNAMIN_2"/>
    <property type="match status" value="1"/>
</dbReference>
<dbReference type="SMART" id="SM00053">
    <property type="entry name" value="DYNc"/>
    <property type="match status" value="1"/>
</dbReference>
<dbReference type="FunFam" id="3.40.50.300:FF:001425">
    <property type="entry name" value="Dynamin GTPase, putative"/>
    <property type="match status" value="1"/>
</dbReference>
<evidence type="ECO:0000256" key="3">
    <source>
        <dbReference type="SAM" id="MobiDB-lite"/>
    </source>
</evidence>
<dbReference type="STRING" id="500485.B6H869"/>
<dbReference type="CDD" id="cd08771">
    <property type="entry name" value="DLP_1"/>
    <property type="match status" value="1"/>
</dbReference>
<evidence type="ECO:0000256" key="2">
    <source>
        <dbReference type="ARBA" id="ARBA00023134"/>
    </source>
</evidence>
<keyword evidence="7" id="KW-1185">Reference proteome</keyword>
<keyword evidence="2" id="KW-0342">GTP-binding</keyword>
<dbReference type="PANTHER" id="PTHR11566">
    <property type="entry name" value="DYNAMIN"/>
    <property type="match status" value="1"/>
</dbReference>
<dbReference type="BioCyc" id="PCHR:PC16G04080-MONOMER"/>
<dbReference type="InterPro" id="IPR020850">
    <property type="entry name" value="GED_dom"/>
</dbReference>
<protein>
    <submittedName>
        <fullName evidence="6">Pc16g04080 protein</fullName>
    </submittedName>
</protein>
<dbReference type="GO" id="GO:0005525">
    <property type="term" value="F:GTP binding"/>
    <property type="evidence" value="ECO:0007669"/>
    <property type="project" value="InterPro"/>
</dbReference>
<sequence length="739" mass="83126">MAVVSTLKLPSQGLGDPVLLDKIDQLLACNLAGYVNLPQLVVVGDQSSGKSSVLEGLTKLPFPRDSGLCTRFATHIIFRRTRADTKRSISASIVPAYGKPAEHASRLGAWKATHMESLDSESFASTMREVHETMGLSRSREESSKPTFTLDVFRLDICGPEEDNLSIIDVPGIFKNTTHGLTTKQDMDLVKDMVLSYMRNPRSIMLTVIPANVDIATQEILEMARECDPEGSRTQGVFTKPDLVDKGAEDKVIDLVEGKTSSLKLGWIVVRNAGQQQLLDQDSNRDEVESQFFREAHPWNNLPKDKVGIASLKIRLQEVQTTQILESFPRHMRAEVGRKLKAMKQDLSALGIERSTPEQQRNFLLDIIVKFQNIVSQAMATSYGTHELFEKDEDTRLATIVRNRMDVFKSDMEEYGFEYQFLNWAPALHAGVGPVPEPESGSGDDSDDDDDEEADGIPVRKNMNTSEHSGAIDGILHEQVNVRKPRGGSILAWIEDQYRASRGFELGTFQTALLCTIMNKQSDKWTELALGYVSDVIDIMHTFILKVLLSICPDEQIRDKLLNVLVDELSKRYRAAMDQAQMILEVERMNLMTLDDKFQQTLDIAQKRRCVRLIHSISGEDTILNYFTSHQEQYEIVKGKEKVPMSNTQQTVRYIHDILAAYYAVASKRFIDSICMQATGYCLLTGPRKPPGLFSPQFVADLAEDQLMEIAGENARLSRRRVQLKKGIQDLETGRKIMM</sequence>
<dbReference type="InterPro" id="IPR030381">
    <property type="entry name" value="G_DYNAMIN_dom"/>
</dbReference>
<dbReference type="Pfam" id="PF01031">
    <property type="entry name" value="Dynamin_M"/>
    <property type="match status" value="1"/>
</dbReference>
<dbReference type="GO" id="GO:0006897">
    <property type="term" value="P:endocytosis"/>
    <property type="evidence" value="ECO:0007669"/>
    <property type="project" value="TreeGrafter"/>
</dbReference>
<dbReference type="InterPro" id="IPR022812">
    <property type="entry name" value="Dynamin"/>
</dbReference>
<name>B6H869_PENRW</name>
<dbReference type="HOGENOM" id="CLU_341488_0_0_1"/>
<evidence type="ECO:0000256" key="1">
    <source>
        <dbReference type="ARBA" id="ARBA00022741"/>
    </source>
</evidence>
<dbReference type="GO" id="GO:0000266">
    <property type="term" value="P:mitochondrial fission"/>
    <property type="evidence" value="ECO:0007669"/>
    <property type="project" value="TreeGrafter"/>
</dbReference>
<dbReference type="SUPFAM" id="SSF52540">
    <property type="entry name" value="P-loop containing nucleoside triphosphate hydrolases"/>
    <property type="match status" value="1"/>
</dbReference>
<dbReference type="PROSITE" id="PS51388">
    <property type="entry name" value="GED"/>
    <property type="match status" value="1"/>
</dbReference>
<keyword evidence="1" id="KW-0547">Nucleotide-binding</keyword>
<dbReference type="Pfam" id="PF00350">
    <property type="entry name" value="Dynamin_N"/>
    <property type="match status" value="1"/>
</dbReference>
<accession>B6H869</accession>
<dbReference type="GO" id="GO:0008017">
    <property type="term" value="F:microtubule binding"/>
    <property type="evidence" value="ECO:0007669"/>
    <property type="project" value="TreeGrafter"/>
</dbReference>
<dbReference type="Gene3D" id="3.40.50.300">
    <property type="entry name" value="P-loop containing nucleotide triphosphate hydrolases"/>
    <property type="match status" value="1"/>
</dbReference>
<feature type="domain" description="GED" evidence="4">
    <location>
        <begin position="652"/>
        <end position="739"/>
    </location>
</feature>
<dbReference type="Gene3D" id="1.20.120.1240">
    <property type="entry name" value="Dynamin, middle domain"/>
    <property type="match status" value="1"/>
</dbReference>
<dbReference type="InterPro" id="IPR001401">
    <property type="entry name" value="Dynamin_GTPase"/>
</dbReference>
<evidence type="ECO:0000313" key="7">
    <source>
        <dbReference type="Proteomes" id="UP000000724"/>
    </source>
</evidence>
<feature type="compositionally biased region" description="Acidic residues" evidence="3">
    <location>
        <begin position="442"/>
        <end position="455"/>
    </location>
</feature>
<evidence type="ECO:0000259" key="4">
    <source>
        <dbReference type="PROSITE" id="PS51388"/>
    </source>
</evidence>
<reference evidence="6 7" key="1">
    <citation type="journal article" date="2008" name="Nat. Biotechnol.">
        <title>Genome sequencing and analysis of the filamentous fungus Penicillium chrysogenum.</title>
        <authorList>
            <person name="van den Berg M.A."/>
            <person name="Albang R."/>
            <person name="Albermann K."/>
            <person name="Badger J.H."/>
            <person name="Daran J.-M."/>
            <person name="Driessen A.J.M."/>
            <person name="Garcia-Estrada C."/>
            <person name="Fedorova N.D."/>
            <person name="Harris D.M."/>
            <person name="Heijne W.H.M."/>
            <person name="Joardar V.S."/>
            <person name="Kiel J.A.K.W."/>
            <person name="Kovalchuk A."/>
            <person name="Martin J.F."/>
            <person name="Nierman W.C."/>
            <person name="Nijland J.G."/>
            <person name="Pronk J.T."/>
            <person name="Roubos J.A."/>
            <person name="van der Klei I.J."/>
            <person name="van Peij N.N.M.E."/>
            <person name="Veenhuis M."/>
            <person name="von Doehren H."/>
            <person name="Wagner C."/>
            <person name="Wortman J.R."/>
            <person name="Bovenberg R.A.L."/>
        </authorList>
    </citation>
    <scope>NUCLEOTIDE SEQUENCE [LARGE SCALE GENOMIC DNA]</scope>
    <source>
        <strain evidence="7">ATCC 28089 / DSM 1075 / NRRL 1951 / Wisconsin 54-1255</strain>
    </source>
</reference>
<dbReference type="GO" id="GO:0048312">
    <property type="term" value="P:intracellular distribution of mitochondria"/>
    <property type="evidence" value="ECO:0007669"/>
    <property type="project" value="TreeGrafter"/>
</dbReference>
<proteinExistence type="predicted"/>
<evidence type="ECO:0000259" key="5">
    <source>
        <dbReference type="PROSITE" id="PS51718"/>
    </source>
</evidence>
<dbReference type="InterPro" id="IPR000375">
    <property type="entry name" value="Dynamin_stalk"/>
</dbReference>
<feature type="region of interest" description="Disordered" evidence="3">
    <location>
        <begin position="432"/>
        <end position="463"/>
    </location>
</feature>
<dbReference type="GO" id="GO:0003924">
    <property type="term" value="F:GTPase activity"/>
    <property type="evidence" value="ECO:0007669"/>
    <property type="project" value="InterPro"/>
</dbReference>
<dbReference type="GO" id="GO:0016020">
    <property type="term" value="C:membrane"/>
    <property type="evidence" value="ECO:0007669"/>
    <property type="project" value="TreeGrafter"/>
</dbReference>
<dbReference type="EMBL" id="AM920431">
    <property type="protein sequence ID" value="CAP93078.1"/>
    <property type="molecule type" value="Genomic_DNA"/>
</dbReference>
<gene>
    <name evidence="6" type="ORF">Pc16g04080</name>
    <name evidence="6" type="ORF">PCH_Pc16g04080</name>
</gene>
<dbReference type="GO" id="GO:0005874">
    <property type="term" value="C:microtubule"/>
    <property type="evidence" value="ECO:0007669"/>
    <property type="project" value="TreeGrafter"/>
</dbReference>
<organism evidence="6 7">
    <name type="scientific">Penicillium rubens (strain ATCC 28089 / DSM 1075 / NRRL 1951 / Wisconsin 54-1255)</name>
    <name type="common">Penicillium chrysogenum</name>
    <dbReference type="NCBI Taxonomy" id="500485"/>
    <lineage>
        <taxon>Eukaryota</taxon>
        <taxon>Fungi</taxon>
        <taxon>Dikarya</taxon>
        <taxon>Ascomycota</taxon>
        <taxon>Pezizomycotina</taxon>
        <taxon>Eurotiomycetes</taxon>
        <taxon>Eurotiomycetidae</taxon>
        <taxon>Eurotiales</taxon>
        <taxon>Aspergillaceae</taxon>
        <taxon>Penicillium</taxon>
        <taxon>Penicillium chrysogenum species complex</taxon>
    </lineage>
</organism>
<dbReference type="GO" id="GO:0005739">
    <property type="term" value="C:mitochondrion"/>
    <property type="evidence" value="ECO:0007669"/>
    <property type="project" value="TreeGrafter"/>
</dbReference>
<dbReference type="InterPro" id="IPR045063">
    <property type="entry name" value="Dynamin_N"/>
</dbReference>
<dbReference type="OrthoDB" id="415706at2759"/>
<dbReference type="Proteomes" id="UP000000724">
    <property type="component" value="Contig Pc00c16"/>
</dbReference>
<feature type="domain" description="Dynamin-type G" evidence="5">
    <location>
        <begin position="34"/>
        <end position="329"/>
    </location>
</feature>
<dbReference type="PANTHER" id="PTHR11566:SF215">
    <property type="entry name" value="DYNAMIN GTPASE"/>
    <property type="match status" value="1"/>
</dbReference>
<dbReference type="GO" id="GO:0016559">
    <property type="term" value="P:peroxisome fission"/>
    <property type="evidence" value="ECO:0007669"/>
    <property type="project" value="TreeGrafter"/>
</dbReference>